<keyword evidence="4" id="KW-0645">Protease</keyword>
<evidence type="ECO:0000256" key="1">
    <source>
        <dbReference type="ARBA" id="ARBA00024195"/>
    </source>
</evidence>
<keyword evidence="4" id="KW-0378">Hydrolase</keyword>
<dbReference type="VEuPathDB" id="VectorBase:AALC636_013604"/>
<organism evidence="4">
    <name type="scientific">Aedes albopictus</name>
    <name type="common">Asian tiger mosquito</name>
    <name type="synonym">Stegomyia albopicta</name>
    <dbReference type="NCBI Taxonomy" id="7160"/>
    <lineage>
        <taxon>Eukaryota</taxon>
        <taxon>Metazoa</taxon>
        <taxon>Ecdysozoa</taxon>
        <taxon>Arthropoda</taxon>
        <taxon>Hexapoda</taxon>
        <taxon>Insecta</taxon>
        <taxon>Pterygota</taxon>
        <taxon>Neoptera</taxon>
        <taxon>Endopterygota</taxon>
        <taxon>Diptera</taxon>
        <taxon>Nematocera</taxon>
        <taxon>Culicoidea</taxon>
        <taxon>Culicidae</taxon>
        <taxon>Culicinae</taxon>
        <taxon>Aedini</taxon>
        <taxon>Aedes</taxon>
        <taxon>Stegomyia</taxon>
    </lineage>
</organism>
<comment type="similarity">
    <text evidence="1">Belongs to the peptidase S1 family. CLIP subfamily.</text>
</comment>
<dbReference type="InterPro" id="IPR001254">
    <property type="entry name" value="Trypsin_dom"/>
</dbReference>
<dbReference type="InterPro" id="IPR043504">
    <property type="entry name" value="Peptidase_S1_PA_chymotrypsin"/>
</dbReference>
<dbReference type="PANTHER" id="PTHR24260">
    <property type="match status" value="1"/>
</dbReference>
<feature type="domain" description="Peptidase S1" evidence="3">
    <location>
        <begin position="113"/>
        <end position="361"/>
    </location>
</feature>
<dbReference type="SMART" id="SM00020">
    <property type="entry name" value="Tryp_SPc"/>
    <property type="match status" value="1"/>
</dbReference>
<dbReference type="Pfam" id="PF00089">
    <property type="entry name" value="Trypsin"/>
    <property type="match status" value="1"/>
</dbReference>
<feature type="signal peptide" evidence="2">
    <location>
        <begin position="1"/>
        <end position="19"/>
    </location>
</feature>
<dbReference type="PROSITE" id="PS50240">
    <property type="entry name" value="TRYPSIN_DOM"/>
    <property type="match status" value="1"/>
</dbReference>
<name>A0A1W7R7C1_AEDAL</name>
<dbReference type="AlphaFoldDB" id="A0A1W7R7C1"/>
<keyword evidence="2" id="KW-0732">Signal</keyword>
<evidence type="ECO:0000313" key="4">
    <source>
        <dbReference type="EMBL" id="JAV47043.1"/>
    </source>
</evidence>
<dbReference type="GO" id="GO:0004252">
    <property type="term" value="F:serine-type endopeptidase activity"/>
    <property type="evidence" value="ECO:0007669"/>
    <property type="project" value="InterPro"/>
</dbReference>
<dbReference type="PANTHER" id="PTHR24260:SF147">
    <property type="entry name" value="EG:BACR7A4.3 PROTEIN-RELATED"/>
    <property type="match status" value="1"/>
</dbReference>
<protein>
    <submittedName>
        <fullName evidence="4">Putative serine protease desc4</fullName>
    </submittedName>
</protein>
<dbReference type="VEuPathDB" id="VectorBase:AALFPA_074328"/>
<dbReference type="GO" id="GO:0006508">
    <property type="term" value="P:proteolysis"/>
    <property type="evidence" value="ECO:0007669"/>
    <property type="project" value="UniProtKB-KW"/>
</dbReference>
<dbReference type="VEuPathDB" id="VectorBase:AALF006835"/>
<dbReference type="CDD" id="cd00190">
    <property type="entry name" value="Tryp_SPc"/>
    <property type="match status" value="1"/>
</dbReference>
<accession>A0A1W7R7C1</accession>
<dbReference type="InterPro" id="IPR001314">
    <property type="entry name" value="Peptidase_S1A"/>
</dbReference>
<reference evidence="4" key="1">
    <citation type="submission" date="2016-03" db="EMBL/GenBank/DDBJ databases">
        <title>RNAseq analyses of the sensorial organs of adult female Aedes albopictus.</title>
        <authorList>
            <person name="Fabrizio L."/>
            <person name="Ribeiro J.M."/>
            <person name="Arca B."/>
        </authorList>
    </citation>
    <scope>NUCLEOTIDE SEQUENCE</scope>
</reference>
<dbReference type="PROSITE" id="PS00134">
    <property type="entry name" value="TRYPSIN_HIS"/>
    <property type="match status" value="1"/>
</dbReference>
<dbReference type="Gene3D" id="2.40.10.10">
    <property type="entry name" value="Trypsin-like serine proteases"/>
    <property type="match status" value="1"/>
</dbReference>
<dbReference type="EMBL" id="GEHC01000602">
    <property type="protein sequence ID" value="JAV47043.1"/>
    <property type="molecule type" value="Transcribed_RNA"/>
</dbReference>
<evidence type="ECO:0000259" key="3">
    <source>
        <dbReference type="PROSITE" id="PS50240"/>
    </source>
</evidence>
<dbReference type="InterPro" id="IPR018114">
    <property type="entry name" value="TRYPSIN_HIS"/>
</dbReference>
<dbReference type="InterPro" id="IPR051333">
    <property type="entry name" value="CLIP_Serine_Protease"/>
</dbReference>
<proteinExistence type="inferred from homology"/>
<feature type="chain" id="PRO_5013297998" evidence="2">
    <location>
        <begin position="20"/>
        <end position="362"/>
    </location>
</feature>
<dbReference type="SUPFAM" id="SSF50494">
    <property type="entry name" value="Trypsin-like serine proteases"/>
    <property type="match status" value="1"/>
</dbReference>
<dbReference type="PRINTS" id="PR00722">
    <property type="entry name" value="CHYMOTRYPSIN"/>
</dbReference>
<sequence>MDRALNVIIAMQFAWIGLASEITFIDSLLHEGDACTLADGVTRGTCRRDTSCLYLKTVSQDEWKTCAFVGNSAIVCCPDKTPIALQDVPGRFKYKSDEMCASFRDTPVTTNHILNGTEAQIEDFPYLGALALQESHEPKYGCGASLISDRFLLTAAHCVVAKKVVHVRLGTLSLEDNTVGEEPVIIGIEEPKYIHPNYTKVNRRMLRNDIALLKLNRTVVEEFLIPACLYTEQSDPLPGVPLSIAGWGVTDANDGDMSPILLKAQVSTYERDKCDSDMKNDSNPFARVGLVSGQLCTLSRKEGELMNDTCPGDSGGPLELSVGRRNYIVGITSTGMPCGTNFPGIYTRVSQYIRWIESIIFP</sequence>
<dbReference type="InterPro" id="IPR009003">
    <property type="entry name" value="Peptidase_S1_PA"/>
</dbReference>
<evidence type="ECO:0000256" key="2">
    <source>
        <dbReference type="SAM" id="SignalP"/>
    </source>
</evidence>